<dbReference type="PANTHER" id="PTHR24024:SF18">
    <property type="entry name" value="SHORT-CHAIN COLLAGEN C4-LIKE"/>
    <property type="match status" value="1"/>
</dbReference>
<dbReference type="GO" id="GO:0030246">
    <property type="term" value="F:carbohydrate binding"/>
    <property type="evidence" value="ECO:0007669"/>
    <property type="project" value="UniProtKB-KW"/>
</dbReference>
<organism evidence="3 4">
    <name type="scientific">Branchiostoma floridae</name>
    <name type="common">Florida lancelet</name>
    <name type="synonym">Amphioxus</name>
    <dbReference type="NCBI Taxonomy" id="7739"/>
    <lineage>
        <taxon>Eukaryota</taxon>
        <taxon>Metazoa</taxon>
        <taxon>Chordata</taxon>
        <taxon>Cephalochordata</taxon>
        <taxon>Leptocardii</taxon>
        <taxon>Amphioxiformes</taxon>
        <taxon>Branchiostomatidae</taxon>
        <taxon>Branchiostoma</taxon>
    </lineage>
</organism>
<dbReference type="Proteomes" id="UP000001554">
    <property type="component" value="Chromosome 8"/>
</dbReference>
<evidence type="ECO:0000313" key="4">
    <source>
        <dbReference type="RefSeq" id="XP_035684139.1"/>
    </source>
</evidence>
<accession>A0A9J7MZ70</accession>
<evidence type="ECO:0000256" key="2">
    <source>
        <dbReference type="SAM" id="MobiDB-lite"/>
    </source>
</evidence>
<reference evidence="3" key="1">
    <citation type="journal article" date="2020" name="Nat. Ecol. Evol.">
        <title>Deeply conserved synteny resolves early events in vertebrate evolution.</title>
        <authorList>
            <person name="Simakov O."/>
            <person name="Marletaz F."/>
            <person name="Yue J.X."/>
            <person name="O'Connell B."/>
            <person name="Jenkins J."/>
            <person name="Brandt A."/>
            <person name="Calef R."/>
            <person name="Tung C.H."/>
            <person name="Huang T.K."/>
            <person name="Schmutz J."/>
            <person name="Satoh N."/>
            <person name="Yu J.K."/>
            <person name="Putnam N.H."/>
            <person name="Green R.E."/>
            <person name="Rokhsar D.S."/>
        </authorList>
    </citation>
    <scope>NUCLEOTIDE SEQUENCE [LARGE SCALE GENOMIC DNA]</scope>
    <source>
        <strain evidence="3">S238N-H82</strain>
    </source>
</reference>
<dbReference type="GeneID" id="118421088"/>
<evidence type="ECO:0000256" key="1">
    <source>
        <dbReference type="ARBA" id="ARBA00022734"/>
    </source>
</evidence>
<reference evidence="4" key="2">
    <citation type="submission" date="2025-08" db="UniProtKB">
        <authorList>
            <consortium name="RefSeq"/>
        </authorList>
    </citation>
    <scope>IDENTIFICATION</scope>
    <source>
        <strain evidence="4">S238N-H82</strain>
        <tissue evidence="4">Testes</tissue>
    </source>
</reference>
<dbReference type="OrthoDB" id="6086925at2759"/>
<dbReference type="KEGG" id="bfo:118421088"/>
<feature type="region of interest" description="Disordered" evidence="2">
    <location>
        <begin position="1"/>
        <end position="42"/>
    </location>
</feature>
<dbReference type="AlphaFoldDB" id="A0A9J7MZ70"/>
<name>A0A9J7MZ70_BRAFL</name>
<gene>
    <name evidence="4" type="primary">LOC118421088</name>
</gene>
<proteinExistence type="predicted"/>
<feature type="compositionally biased region" description="Polar residues" evidence="2">
    <location>
        <begin position="1"/>
        <end position="10"/>
    </location>
</feature>
<protein>
    <submittedName>
        <fullName evidence="4">Uncharacterized protein LOC118421088</fullName>
    </submittedName>
</protein>
<dbReference type="OMA" id="ARNECFE"/>
<dbReference type="PANTHER" id="PTHR24024">
    <property type="entry name" value="PULMONARY SURFACTANT-ASSOCIATED PROTEIN A"/>
    <property type="match status" value="1"/>
</dbReference>
<keyword evidence="1" id="KW-0430">Lectin</keyword>
<sequence length="235" mass="25744">MPWSSSTPTDEQGRKTLPAQAVSPGTEDRENGTAAGGAHREWRAPDKSIGHVYVRWGRENCGENAETIYSGVVGSGYYHHHGGGSDHQCLPMEGVEWNNTVAGYQHRSYMYGTEYEVESDGYFSTDNMGSITIPEDYDVPCSVCHVLRSAHVMIPARLSCPTDWIKEYSGYLMSEKHDHNGNKNFICVDGAPNIRAETSTSNSAAHLYLVEASCGSLPCGPYISGYELTCVVCTM</sequence>
<dbReference type="RefSeq" id="XP_035684139.1">
    <property type="nucleotide sequence ID" value="XM_035828246.1"/>
</dbReference>
<evidence type="ECO:0000313" key="3">
    <source>
        <dbReference type="Proteomes" id="UP000001554"/>
    </source>
</evidence>
<dbReference type="InterPro" id="IPR051077">
    <property type="entry name" value="Ca-dependent_lectin"/>
</dbReference>
<keyword evidence="3" id="KW-1185">Reference proteome</keyword>
<dbReference type="GO" id="GO:0005615">
    <property type="term" value="C:extracellular space"/>
    <property type="evidence" value="ECO:0000318"/>
    <property type="project" value="GO_Central"/>
</dbReference>